<evidence type="ECO:0000313" key="4">
    <source>
        <dbReference type="Proteomes" id="UP000503096"/>
    </source>
</evidence>
<dbReference type="AlphaFoldDB" id="A0A6M4H308"/>
<dbReference type="EMBL" id="CP053073">
    <property type="protein sequence ID" value="QJR13949.1"/>
    <property type="molecule type" value="Genomic_DNA"/>
</dbReference>
<evidence type="ECO:0000259" key="2">
    <source>
        <dbReference type="Pfam" id="PF03703"/>
    </source>
</evidence>
<keyword evidence="4" id="KW-1185">Reference proteome</keyword>
<keyword evidence="1" id="KW-1133">Transmembrane helix</keyword>
<feature type="domain" description="YdbS-like PH" evidence="2">
    <location>
        <begin position="53"/>
        <end position="125"/>
    </location>
</feature>
<reference evidence="3 4" key="1">
    <citation type="submission" date="2020-04" db="EMBL/GenBank/DDBJ databases">
        <title>Usitatibacter rugosus gen. nov., sp. nov. and Usitatibacter palustris sp. nov., novel members of Usitatibacteraceae fam. nov. within the order Nitrosomonadales isolated from soil.</title>
        <authorList>
            <person name="Huber K.J."/>
            <person name="Neumann-Schaal M."/>
            <person name="Geppert A."/>
            <person name="Luckner M."/>
            <person name="Wanner G."/>
            <person name="Overmann J."/>
        </authorList>
    </citation>
    <scope>NUCLEOTIDE SEQUENCE [LARGE SCALE GENOMIC DNA]</scope>
    <source>
        <strain evidence="3 4">Swamp67</strain>
    </source>
</reference>
<organism evidence="3 4">
    <name type="scientific">Usitatibacter palustris</name>
    <dbReference type="NCBI Taxonomy" id="2732487"/>
    <lineage>
        <taxon>Bacteria</taxon>
        <taxon>Pseudomonadati</taxon>
        <taxon>Pseudomonadota</taxon>
        <taxon>Betaproteobacteria</taxon>
        <taxon>Nitrosomonadales</taxon>
        <taxon>Usitatibacteraceae</taxon>
        <taxon>Usitatibacter</taxon>
    </lineage>
</organism>
<dbReference type="KEGG" id="upl:DSM104440_00741"/>
<dbReference type="PANTHER" id="PTHR37938:SF1">
    <property type="entry name" value="BLL0215 PROTEIN"/>
    <property type="match status" value="1"/>
</dbReference>
<sequence length="139" mass="15704">MSYIDDSLIAGETIIHRGRISWWTLFPRVLLGILLLVIVVGLYFLIDAWIRSRTTEIAITNKRVIAKFGFIKRHTVEINLDKVEALRVEQGFWGRMLNYGTLFISGAGSSVAPMPGIADPLEFRRKFMEATDRPSAAAH</sequence>
<accession>A0A6M4H308</accession>
<dbReference type="InParanoid" id="A0A6M4H308"/>
<proteinExistence type="predicted"/>
<dbReference type="Pfam" id="PF03703">
    <property type="entry name" value="bPH_2"/>
    <property type="match status" value="1"/>
</dbReference>
<gene>
    <name evidence="3" type="ORF">DSM104440_00741</name>
</gene>
<name>A0A6M4H308_9PROT</name>
<feature type="transmembrane region" description="Helical" evidence="1">
    <location>
        <begin position="25"/>
        <end position="46"/>
    </location>
</feature>
<evidence type="ECO:0000313" key="3">
    <source>
        <dbReference type="EMBL" id="QJR13949.1"/>
    </source>
</evidence>
<keyword evidence="1" id="KW-0812">Transmembrane</keyword>
<dbReference type="Proteomes" id="UP000503096">
    <property type="component" value="Chromosome"/>
</dbReference>
<dbReference type="PANTHER" id="PTHR37938">
    <property type="entry name" value="BLL0215 PROTEIN"/>
    <property type="match status" value="1"/>
</dbReference>
<keyword evidence="1" id="KW-0472">Membrane</keyword>
<evidence type="ECO:0000256" key="1">
    <source>
        <dbReference type="SAM" id="Phobius"/>
    </source>
</evidence>
<protein>
    <recommendedName>
        <fullName evidence="2">YdbS-like PH domain-containing protein</fullName>
    </recommendedName>
</protein>
<dbReference type="RefSeq" id="WP_171160726.1">
    <property type="nucleotide sequence ID" value="NZ_CP053073.1"/>
</dbReference>
<dbReference type="InterPro" id="IPR005182">
    <property type="entry name" value="YdbS-like_PH"/>
</dbReference>